<comment type="caution">
    <text evidence="1">The sequence shown here is derived from an EMBL/GenBank/DDBJ whole genome shotgun (WGS) entry which is preliminary data.</text>
</comment>
<accession>A0A2G8SC91</accession>
<evidence type="ECO:0000313" key="1">
    <source>
        <dbReference type="EMBL" id="PIL31374.1"/>
    </source>
</evidence>
<dbReference type="AlphaFoldDB" id="A0A2G8SC91"/>
<reference evidence="1 2" key="1">
    <citation type="journal article" date="2015" name="Sci. Rep.">
        <title>Chromosome-level genome map provides insights into diverse defense mechanisms in the medicinal fungus Ganoderma sinense.</title>
        <authorList>
            <person name="Zhu Y."/>
            <person name="Xu J."/>
            <person name="Sun C."/>
            <person name="Zhou S."/>
            <person name="Xu H."/>
            <person name="Nelson D.R."/>
            <person name="Qian J."/>
            <person name="Song J."/>
            <person name="Luo H."/>
            <person name="Xiang L."/>
            <person name="Li Y."/>
            <person name="Xu Z."/>
            <person name="Ji A."/>
            <person name="Wang L."/>
            <person name="Lu S."/>
            <person name="Hayward A."/>
            <person name="Sun W."/>
            <person name="Li X."/>
            <person name="Schwartz D.C."/>
            <person name="Wang Y."/>
            <person name="Chen S."/>
        </authorList>
    </citation>
    <scope>NUCLEOTIDE SEQUENCE [LARGE SCALE GENOMIC DNA]</scope>
    <source>
        <strain evidence="1 2">ZZ0214-1</strain>
    </source>
</reference>
<sequence length="78" mass="7990">MCSSFFSKLPSNLPSFSTQQNTVMFSKLYSVAFTALLFVAMVAALPTQDSAAGGGLSADLGEVLEGVEGLLGDIGLGL</sequence>
<name>A0A2G8SC91_9APHY</name>
<dbReference type="Proteomes" id="UP000230002">
    <property type="component" value="Unassembled WGS sequence"/>
</dbReference>
<keyword evidence="2" id="KW-1185">Reference proteome</keyword>
<organism evidence="1 2">
    <name type="scientific">Ganoderma sinense ZZ0214-1</name>
    <dbReference type="NCBI Taxonomy" id="1077348"/>
    <lineage>
        <taxon>Eukaryota</taxon>
        <taxon>Fungi</taxon>
        <taxon>Dikarya</taxon>
        <taxon>Basidiomycota</taxon>
        <taxon>Agaricomycotina</taxon>
        <taxon>Agaricomycetes</taxon>
        <taxon>Polyporales</taxon>
        <taxon>Polyporaceae</taxon>
        <taxon>Ganoderma</taxon>
    </lineage>
</organism>
<dbReference type="EMBL" id="AYKW01000012">
    <property type="protein sequence ID" value="PIL31374.1"/>
    <property type="molecule type" value="Genomic_DNA"/>
</dbReference>
<evidence type="ECO:0000313" key="2">
    <source>
        <dbReference type="Proteomes" id="UP000230002"/>
    </source>
</evidence>
<gene>
    <name evidence="1" type="ORF">GSI_06074</name>
</gene>
<proteinExistence type="predicted"/>
<protein>
    <submittedName>
        <fullName evidence="1">Uncharacterized protein</fullName>
    </submittedName>
</protein>